<dbReference type="PRINTS" id="PR00303">
    <property type="entry name" value="SECYTRNLCASE"/>
</dbReference>
<feature type="transmembrane region" description="Helical" evidence="10">
    <location>
        <begin position="74"/>
        <end position="98"/>
    </location>
</feature>
<evidence type="ECO:0000256" key="1">
    <source>
        <dbReference type="ARBA" id="ARBA00004141"/>
    </source>
</evidence>
<dbReference type="InterPro" id="IPR026593">
    <property type="entry name" value="SecY"/>
</dbReference>
<dbReference type="PANTHER" id="PTHR10906">
    <property type="entry name" value="SECY/SEC61-ALPHA FAMILY MEMBER"/>
    <property type="match status" value="1"/>
</dbReference>
<dbReference type="OrthoDB" id="9809248at2"/>
<feature type="transmembrane region" description="Helical" evidence="10">
    <location>
        <begin position="373"/>
        <end position="395"/>
    </location>
</feature>
<dbReference type="GO" id="GO:0043952">
    <property type="term" value="P:protein transport by the Sec complex"/>
    <property type="evidence" value="ECO:0007669"/>
    <property type="project" value="UniProtKB-UniRule"/>
</dbReference>
<evidence type="ECO:0000256" key="7">
    <source>
        <dbReference type="ARBA" id="ARBA00023010"/>
    </source>
</evidence>
<dbReference type="InterPro" id="IPR030659">
    <property type="entry name" value="SecY_CS"/>
</dbReference>
<keyword evidence="7 10" id="KW-0811">Translocation</keyword>
<feature type="transmembrane region" description="Helical" evidence="10">
    <location>
        <begin position="157"/>
        <end position="178"/>
    </location>
</feature>
<feature type="transmembrane region" description="Helical" evidence="10">
    <location>
        <begin position="185"/>
        <end position="204"/>
    </location>
</feature>
<evidence type="ECO:0000256" key="12">
    <source>
        <dbReference type="RuleBase" id="RU003484"/>
    </source>
</evidence>
<comment type="caution">
    <text evidence="14">The sequence shown here is derived from an EMBL/GenBank/DDBJ whole genome shotgun (WGS) entry which is preliminary data.</text>
</comment>
<keyword evidence="3 10" id="KW-0813">Transport</keyword>
<dbReference type="Proteomes" id="UP000093928">
    <property type="component" value="Unassembled WGS sequence"/>
</dbReference>
<dbReference type="InterPro" id="IPR023201">
    <property type="entry name" value="SecY_dom_sf"/>
</dbReference>
<feature type="transmembrane region" description="Helical" evidence="10">
    <location>
        <begin position="263"/>
        <end position="284"/>
    </location>
</feature>
<gene>
    <name evidence="10" type="primary">secY</name>
    <name evidence="14" type="ORF">A5634_02860</name>
</gene>
<dbReference type="RefSeq" id="WP_065145058.1">
    <property type="nucleotide sequence ID" value="NZ_LZLS01000155.1"/>
</dbReference>
<evidence type="ECO:0000256" key="6">
    <source>
        <dbReference type="ARBA" id="ARBA00022989"/>
    </source>
</evidence>
<keyword evidence="10" id="KW-1003">Cell membrane</keyword>
<dbReference type="FunFam" id="1.10.3370.10:FF:000001">
    <property type="entry name" value="Preprotein translocase subunit SecY"/>
    <property type="match status" value="1"/>
</dbReference>
<dbReference type="PROSITE" id="PS00755">
    <property type="entry name" value="SECY_1"/>
    <property type="match status" value="1"/>
</dbReference>
<dbReference type="Pfam" id="PF00344">
    <property type="entry name" value="SecY"/>
    <property type="match status" value="1"/>
</dbReference>
<dbReference type="EMBL" id="LZLS01000155">
    <property type="protein sequence ID" value="OBK24584.1"/>
    <property type="molecule type" value="Genomic_DNA"/>
</dbReference>
<dbReference type="GO" id="GO:0065002">
    <property type="term" value="P:intracellular protein transmembrane transport"/>
    <property type="evidence" value="ECO:0007669"/>
    <property type="project" value="UniProtKB-UniRule"/>
</dbReference>
<feature type="transmembrane region" description="Helical" evidence="10">
    <location>
        <begin position="319"/>
        <end position="341"/>
    </location>
</feature>
<evidence type="ECO:0000256" key="11">
    <source>
        <dbReference type="RuleBase" id="RU000537"/>
    </source>
</evidence>
<organism evidence="14 15">
    <name type="scientific">Mycobacterium asiaticum</name>
    <dbReference type="NCBI Taxonomy" id="1790"/>
    <lineage>
        <taxon>Bacteria</taxon>
        <taxon>Bacillati</taxon>
        <taxon>Actinomycetota</taxon>
        <taxon>Actinomycetes</taxon>
        <taxon>Mycobacteriales</taxon>
        <taxon>Mycobacteriaceae</taxon>
        <taxon>Mycobacterium</taxon>
    </lineage>
</organism>
<comment type="function">
    <text evidence="10 11">The central subunit of the protein translocation channel SecYEG. Consists of two halves formed by TMs 1-5 and 6-10. These two domains form a lateral gate at the front which open onto the bilayer between TMs 2 and 7, and are clamped together by SecE at the back. The channel is closed by both a pore ring composed of hydrophobic SecY resides and a short helix (helix 2A) on the extracellular side of the membrane which forms a plug. The plug probably moves laterally to allow the channel to open. The ring and the pore may move independently.</text>
</comment>
<evidence type="ECO:0000313" key="15">
    <source>
        <dbReference type="Proteomes" id="UP000093928"/>
    </source>
</evidence>
<proteinExistence type="inferred from homology"/>
<evidence type="ECO:0000256" key="10">
    <source>
        <dbReference type="HAMAP-Rule" id="MF_01465"/>
    </source>
</evidence>
<feature type="transmembrane region" description="Helical" evidence="10">
    <location>
        <begin position="216"/>
        <end position="235"/>
    </location>
</feature>
<evidence type="ECO:0000256" key="4">
    <source>
        <dbReference type="ARBA" id="ARBA00022692"/>
    </source>
</evidence>
<name>A0A1A3NU80_MYCAS</name>
<comment type="subcellular location">
    <subcellularLocation>
        <location evidence="10">Cell membrane</location>
        <topology evidence="10">Multi-pass membrane protein</topology>
    </subcellularLocation>
    <subcellularLocation>
        <location evidence="1 12">Membrane</location>
        <topology evidence="1 12">Multi-pass membrane protein</topology>
    </subcellularLocation>
</comment>
<evidence type="ECO:0000256" key="2">
    <source>
        <dbReference type="ARBA" id="ARBA00005751"/>
    </source>
</evidence>
<dbReference type="AlphaFoldDB" id="A0A1A3NU80"/>
<evidence type="ECO:0000256" key="3">
    <source>
        <dbReference type="ARBA" id="ARBA00022448"/>
    </source>
</evidence>
<dbReference type="GO" id="GO:0005886">
    <property type="term" value="C:plasma membrane"/>
    <property type="evidence" value="ECO:0007669"/>
    <property type="project" value="UniProtKB-SubCell"/>
</dbReference>
<evidence type="ECO:0000256" key="5">
    <source>
        <dbReference type="ARBA" id="ARBA00022927"/>
    </source>
</evidence>
<dbReference type="GO" id="GO:0006605">
    <property type="term" value="P:protein targeting"/>
    <property type="evidence" value="ECO:0007669"/>
    <property type="project" value="UniProtKB-UniRule"/>
</dbReference>
<feature type="transmembrane region" description="Helical" evidence="10">
    <location>
        <begin position="407"/>
        <end position="425"/>
    </location>
</feature>
<feature type="transmembrane region" description="Helical" evidence="10">
    <location>
        <begin position="118"/>
        <end position="137"/>
    </location>
</feature>
<dbReference type="Gene3D" id="1.10.3370.10">
    <property type="entry name" value="SecY subunit domain"/>
    <property type="match status" value="1"/>
</dbReference>
<dbReference type="PROSITE" id="PS00756">
    <property type="entry name" value="SECY_2"/>
    <property type="match status" value="1"/>
</dbReference>
<protein>
    <recommendedName>
        <fullName evidence="9 10">Protein translocase subunit SecY</fullName>
    </recommendedName>
</protein>
<dbReference type="SUPFAM" id="SSF103491">
    <property type="entry name" value="Preprotein translocase SecY subunit"/>
    <property type="match status" value="1"/>
</dbReference>
<evidence type="ECO:0000313" key="14">
    <source>
        <dbReference type="EMBL" id="OBK24584.1"/>
    </source>
</evidence>
<dbReference type="PIRSF" id="PIRSF004557">
    <property type="entry name" value="SecY"/>
    <property type="match status" value="1"/>
</dbReference>
<evidence type="ECO:0000256" key="9">
    <source>
        <dbReference type="ARBA" id="ARBA00039733"/>
    </source>
</evidence>
<keyword evidence="6 10" id="KW-1133">Transmembrane helix</keyword>
<comment type="similarity">
    <text evidence="2 10 13">Belongs to the SecY/SEC61-alpha family.</text>
</comment>
<keyword evidence="4 10" id="KW-0812">Transmembrane</keyword>
<keyword evidence="5 10" id="KW-0653">Protein transport</keyword>
<comment type="caution">
    <text evidence="10">Lacks conserved residue(s) required for the propagation of feature annotation.</text>
</comment>
<evidence type="ECO:0000256" key="13">
    <source>
        <dbReference type="RuleBase" id="RU004349"/>
    </source>
</evidence>
<evidence type="ECO:0000256" key="8">
    <source>
        <dbReference type="ARBA" id="ARBA00023136"/>
    </source>
</evidence>
<keyword evidence="8 10" id="KW-0472">Membrane</keyword>
<accession>A0A1A3NU80</accession>
<sequence>MLSAFISSLRTVDLRRKILFTLGIVVLYRVGAALPSPGVNFPNVQQCIKEASGGQAGQIYSLINLFSGGALLKLTVFAVGVMPYITASIIVQLLTVVIPRFEELRKEGQAGQAKMTQYTRYLAIALAVLQATSIVALAANGGLLQGCTKEILFDQSIFSEIVIVLVMTAGAALVMWMGELITERGIGNGMSLLIFVGIAARIPAEGNQILQSRGGMIFTAVLAAALLIIVGVVFVEQGQRRIPVQYAKRMVGRRMYGGTSTYLPLKVNQAGVIPVIFASSLIYIPNLITQLVNSGSGGGAGHGWWAKFVGSYLSDPSNAVYIAIYFGLIIFFTYFYVSITFNPDERADEMKKFGGFIPGIRPGRPTADYLRFVLSRITLPGSIYLGVISVLPNVFLQMGNSGGIQNLPFGGTAVLIMIGVGLDTVKQIESQLMQRNYEGFLK</sequence>
<comment type="subunit">
    <text evidence="10">Component of the Sec protein translocase complex. Heterotrimer consisting of SecY, SecE and SecG subunits. The heterotrimers can form oligomers, although 1 heterotrimer is thought to be able to translocate proteins. Interacts with the ribosome. Interacts with SecDF, and other proteins may be involved. Interacts with SecA.</text>
</comment>
<dbReference type="HAMAP" id="MF_01465">
    <property type="entry name" value="SecY"/>
    <property type="match status" value="1"/>
</dbReference>
<reference evidence="14 15" key="1">
    <citation type="submission" date="2016-06" db="EMBL/GenBank/DDBJ databases">
        <authorList>
            <person name="Kjaerup R.B."/>
            <person name="Dalgaard T.S."/>
            <person name="Juul-Madsen H.R."/>
        </authorList>
    </citation>
    <scope>NUCLEOTIDE SEQUENCE [LARGE SCALE GENOMIC DNA]</scope>
    <source>
        <strain evidence="14 15">1165133.8</strain>
    </source>
</reference>
<dbReference type="NCBIfam" id="TIGR00967">
    <property type="entry name" value="3a0501s007"/>
    <property type="match status" value="1"/>
</dbReference>
<dbReference type="InterPro" id="IPR002208">
    <property type="entry name" value="SecY/SEC61-alpha"/>
</dbReference>